<organism evidence="2 3">
    <name type="scientific">Streptomyces filipinensis</name>
    <dbReference type="NCBI Taxonomy" id="66887"/>
    <lineage>
        <taxon>Bacteria</taxon>
        <taxon>Bacillati</taxon>
        <taxon>Actinomycetota</taxon>
        <taxon>Actinomycetes</taxon>
        <taxon>Kitasatosporales</taxon>
        <taxon>Streptomycetaceae</taxon>
        <taxon>Streptomyces</taxon>
    </lineage>
</organism>
<name>A0A918IHH8_9ACTN</name>
<dbReference type="EMBL" id="BMTD01000017">
    <property type="protein sequence ID" value="GGV16014.1"/>
    <property type="molecule type" value="Genomic_DNA"/>
</dbReference>
<evidence type="ECO:0000256" key="1">
    <source>
        <dbReference type="SAM" id="SignalP"/>
    </source>
</evidence>
<evidence type="ECO:0008006" key="4">
    <source>
        <dbReference type="Google" id="ProtNLM"/>
    </source>
</evidence>
<sequence>MAQVVRKLALGVTLSLSCVACTSGGGSGFAHESPSGQFAQLSRLKSIDSSEEQLITADEFPRKSQKPKVIGEVREGSYRLIAYIQGEFCGLRVAEAENSERSLIHVTSAWPRSDSEESTPYPAGPYSFASAAGSDGSRMWASLGCSKLAMVINYSSQDHGPASDQRGDVSIKKHREDPATLDVVIGSREARARILPQV</sequence>
<reference evidence="2" key="2">
    <citation type="submission" date="2020-09" db="EMBL/GenBank/DDBJ databases">
        <authorList>
            <person name="Sun Q."/>
            <person name="Ohkuma M."/>
        </authorList>
    </citation>
    <scope>NUCLEOTIDE SEQUENCE</scope>
    <source>
        <strain evidence="2">JCM 4369</strain>
    </source>
</reference>
<protein>
    <recommendedName>
        <fullName evidence="4">Lipoprotein</fullName>
    </recommendedName>
</protein>
<feature type="signal peptide" evidence="1">
    <location>
        <begin position="1"/>
        <end position="20"/>
    </location>
</feature>
<reference evidence="2" key="1">
    <citation type="journal article" date="2014" name="Int. J. Syst. Evol. Microbiol.">
        <title>Complete genome sequence of Corynebacterium casei LMG S-19264T (=DSM 44701T), isolated from a smear-ripened cheese.</title>
        <authorList>
            <consortium name="US DOE Joint Genome Institute (JGI-PGF)"/>
            <person name="Walter F."/>
            <person name="Albersmeier A."/>
            <person name="Kalinowski J."/>
            <person name="Ruckert C."/>
        </authorList>
    </citation>
    <scope>NUCLEOTIDE SEQUENCE</scope>
    <source>
        <strain evidence="2">JCM 4369</strain>
    </source>
</reference>
<evidence type="ECO:0000313" key="2">
    <source>
        <dbReference type="EMBL" id="GGV16014.1"/>
    </source>
</evidence>
<comment type="caution">
    <text evidence="2">The sequence shown here is derived from an EMBL/GenBank/DDBJ whole genome shotgun (WGS) entry which is preliminary data.</text>
</comment>
<proteinExistence type="predicted"/>
<accession>A0A918IHH8</accession>
<feature type="chain" id="PRO_5039328091" description="Lipoprotein" evidence="1">
    <location>
        <begin position="21"/>
        <end position="198"/>
    </location>
</feature>
<keyword evidence="1" id="KW-0732">Signal</keyword>
<dbReference type="Proteomes" id="UP000618795">
    <property type="component" value="Unassembled WGS sequence"/>
</dbReference>
<keyword evidence="3" id="KW-1185">Reference proteome</keyword>
<evidence type="ECO:0000313" key="3">
    <source>
        <dbReference type="Proteomes" id="UP000618795"/>
    </source>
</evidence>
<dbReference type="PROSITE" id="PS51257">
    <property type="entry name" value="PROKAR_LIPOPROTEIN"/>
    <property type="match status" value="1"/>
</dbReference>
<dbReference type="AlphaFoldDB" id="A0A918IHH8"/>
<gene>
    <name evidence="2" type="ORF">GCM10010260_64230</name>
</gene>